<accession>A0ABS2GJM2</accession>
<reference evidence="11 12" key="1">
    <citation type="journal article" date="2021" name="Sci. Rep.">
        <title>The distribution of antibiotic resistance genes in chicken gut microbiota commensals.</title>
        <authorList>
            <person name="Juricova H."/>
            <person name="Matiasovicova J."/>
            <person name="Kubasova T."/>
            <person name="Cejkova D."/>
            <person name="Rychlik I."/>
        </authorList>
    </citation>
    <scope>NUCLEOTIDE SEQUENCE [LARGE SCALE GENOMIC DNA]</scope>
    <source>
        <strain evidence="11 12">An564</strain>
    </source>
</reference>
<evidence type="ECO:0000256" key="3">
    <source>
        <dbReference type="ARBA" id="ARBA00022438"/>
    </source>
</evidence>
<keyword evidence="12" id="KW-1185">Reference proteome</keyword>
<dbReference type="EC" id="3.4.11.-" evidence="10"/>
<evidence type="ECO:0000256" key="10">
    <source>
        <dbReference type="RuleBase" id="RU004387"/>
    </source>
</evidence>
<comment type="similarity">
    <text evidence="2 9">Belongs to the peptidase M18 family.</text>
</comment>
<dbReference type="PANTHER" id="PTHR28570:SF2">
    <property type="entry name" value="M18 FAMILY AMINOPEPTIDASE 1-RELATED"/>
    <property type="match status" value="1"/>
</dbReference>
<dbReference type="Proteomes" id="UP000724149">
    <property type="component" value="Unassembled WGS sequence"/>
</dbReference>
<proteinExistence type="inferred from homology"/>
<keyword evidence="4 9" id="KW-0645">Protease</keyword>
<dbReference type="EMBL" id="JACSNR010000001">
    <property type="protein sequence ID" value="MBM6922216.1"/>
    <property type="molecule type" value="Genomic_DNA"/>
</dbReference>
<name>A0ABS2GJM2_9FIRM</name>
<gene>
    <name evidence="11" type="ORF">H9X81_00715</name>
</gene>
<evidence type="ECO:0000256" key="9">
    <source>
        <dbReference type="RuleBase" id="RU004386"/>
    </source>
</evidence>
<evidence type="ECO:0000256" key="5">
    <source>
        <dbReference type="ARBA" id="ARBA00022723"/>
    </source>
</evidence>
<dbReference type="Gene3D" id="3.40.630.10">
    <property type="entry name" value="Zn peptidases"/>
    <property type="match status" value="2"/>
</dbReference>
<dbReference type="GO" id="GO:0004177">
    <property type="term" value="F:aminopeptidase activity"/>
    <property type="evidence" value="ECO:0007669"/>
    <property type="project" value="UniProtKB-KW"/>
</dbReference>
<evidence type="ECO:0000256" key="4">
    <source>
        <dbReference type="ARBA" id="ARBA00022670"/>
    </source>
</evidence>
<protein>
    <recommendedName>
        <fullName evidence="10">M18 family aminopeptidase</fullName>
        <ecNumber evidence="10">3.4.11.-</ecNumber>
    </recommendedName>
</protein>
<dbReference type="PANTHER" id="PTHR28570">
    <property type="entry name" value="ASPARTYL AMINOPEPTIDASE"/>
    <property type="match status" value="1"/>
</dbReference>
<dbReference type="NCBIfam" id="NF002600">
    <property type="entry name" value="PRK02256.1"/>
    <property type="match status" value="1"/>
</dbReference>
<evidence type="ECO:0000256" key="2">
    <source>
        <dbReference type="ARBA" id="ARBA00008290"/>
    </source>
</evidence>
<keyword evidence="7 9" id="KW-0862">Zinc</keyword>
<evidence type="ECO:0000313" key="12">
    <source>
        <dbReference type="Proteomes" id="UP000724149"/>
    </source>
</evidence>
<evidence type="ECO:0000256" key="8">
    <source>
        <dbReference type="ARBA" id="ARBA00023049"/>
    </source>
</evidence>
<dbReference type="InterPro" id="IPR001948">
    <property type="entry name" value="Peptidase_M18"/>
</dbReference>
<keyword evidence="6 9" id="KW-0378">Hydrolase</keyword>
<dbReference type="Pfam" id="PF02127">
    <property type="entry name" value="Peptidase_M18"/>
    <property type="match status" value="1"/>
</dbReference>
<keyword evidence="3 9" id="KW-0031">Aminopeptidase</keyword>
<dbReference type="SUPFAM" id="SSF101821">
    <property type="entry name" value="Aminopeptidase/glucanase lid domain"/>
    <property type="match status" value="1"/>
</dbReference>
<evidence type="ECO:0000256" key="7">
    <source>
        <dbReference type="ARBA" id="ARBA00022833"/>
    </source>
</evidence>
<evidence type="ECO:0000313" key="11">
    <source>
        <dbReference type="EMBL" id="MBM6922216.1"/>
    </source>
</evidence>
<comment type="caution">
    <text evidence="11">The sequence shown here is derived from an EMBL/GenBank/DDBJ whole genome shotgun (WGS) entry which is preliminary data.</text>
</comment>
<dbReference type="Gene3D" id="2.30.250.10">
    <property type="entry name" value="Aminopeptidase i, Domain 2"/>
    <property type="match status" value="1"/>
</dbReference>
<evidence type="ECO:0000256" key="1">
    <source>
        <dbReference type="ARBA" id="ARBA00001947"/>
    </source>
</evidence>
<sequence length="467" mass="51086">MCKEKTPGELLAEELFYRTKNAGEELDAAELARADAFCEEYKTFLDHAKIEREAVRTTVAMLEKAGYTAFDPDRSYQPGDRIYRNVRGKALILATIGTEDLEKGVRMVISHIDSPRLDLKPNPLYEDGGLALFKTHYYGGVKKYQWTALPLALHGTVVRKDGTVLDVVIGEDAGDPVFCVTDLLPHLAKDQMTKTLSEGIKGEQLNVVVGSRPYPDEKVKEKIKLNILSLLHEKYGLVEGDFLSAELTMVPAGAARDVGFDRSMIGSYGHDDKVCAYTSLRAAMDVAAPAFTSVTVFADKEEIGSDGNTGLNSDFLKIFVEDLCAAQGAESRRTLTNSTCMSADVNAAFDPTFPEVAEKRNTAYLNHGVVITKYTGARGKSGTNDASAEFMHYVRDLLDRTGVIWQTGELGAVDQGGGGTVAMFVAHMNVEVVDVGVPVLSMHAPFELVSKTDVYMTYRAFVEFLKA</sequence>
<keyword evidence="8 9" id="KW-0482">Metalloprotease</keyword>
<keyword evidence="5 9" id="KW-0479">Metal-binding</keyword>
<dbReference type="SUPFAM" id="SSF53187">
    <property type="entry name" value="Zn-dependent exopeptidases"/>
    <property type="match status" value="1"/>
</dbReference>
<dbReference type="PRINTS" id="PR00932">
    <property type="entry name" value="AMINO1PTASE"/>
</dbReference>
<organism evidence="11 12">
    <name type="scientific">Hydrogenoanaerobacterium saccharovorans</name>
    <dbReference type="NCBI Taxonomy" id="474960"/>
    <lineage>
        <taxon>Bacteria</taxon>
        <taxon>Bacillati</taxon>
        <taxon>Bacillota</taxon>
        <taxon>Clostridia</taxon>
        <taxon>Eubacteriales</taxon>
        <taxon>Oscillospiraceae</taxon>
        <taxon>Hydrogenoanaerobacterium</taxon>
    </lineage>
</organism>
<dbReference type="RefSeq" id="WP_204719228.1">
    <property type="nucleotide sequence ID" value="NZ_JACSNR010000001.1"/>
</dbReference>
<evidence type="ECO:0000256" key="6">
    <source>
        <dbReference type="ARBA" id="ARBA00022801"/>
    </source>
</evidence>
<comment type="cofactor">
    <cofactor evidence="1 10">
        <name>Zn(2+)</name>
        <dbReference type="ChEBI" id="CHEBI:29105"/>
    </cofactor>
</comment>
<dbReference type="InterPro" id="IPR023358">
    <property type="entry name" value="Peptidase_M18_dom2"/>
</dbReference>